<evidence type="ECO:0000256" key="2">
    <source>
        <dbReference type="ARBA" id="ARBA00010790"/>
    </source>
</evidence>
<accession>A0A8E2AHR1</accession>
<dbReference type="InterPro" id="IPR000172">
    <property type="entry name" value="GMC_OxRdtase_N"/>
</dbReference>
<dbReference type="Pfam" id="PF00732">
    <property type="entry name" value="GMC_oxred_N"/>
    <property type="match status" value="1"/>
</dbReference>
<evidence type="ECO:0000259" key="8">
    <source>
        <dbReference type="PROSITE" id="PS00623"/>
    </source>
</evidence>
<comment type="similarity">
    <text evidence="2 7">Belongs to the GMC oxidoreductase family.</text>
</comment>
<keyword evidence="3 7" id="KW-0285">Flavoprotein</keyword>
<evidence type="ECO:0000256" key="3">
    <source>
        <dbReference type="ARBA" id="ARBA00022630"/>
    </source>
</evidence>
<reference evidence="10 11" key="1">
    <citation type="submission" date="2016-07" db="EMBL/GenBank/DDBJ databases">
        <title>Draft genome of the white-rot fungus Obba rivulosa 3A-2.</title>
        <authorList>
            <consortium name="DOE Joint Genome Institute"/>
            <person name="Miettinen O."/>
            <person name="Riley R."/>
            <person name="Acob R."/>
            <person name="Barry K."/>
            <person name="Cullen D."/>
            <person name="De Vries R."/>
            <person name="Hainaut M."/>
            <person name="Hatakka A."/>
            <person name="Henrissat B."/>
            <person name="Hilden K."/>
            <person name="Kuo R."/>
            <person name="Labutti K."/>
            <person name="Lipzen A."/>
            <person name="Makela M.R."/>
            <person name="Sandor L."/>
            <person name="Spatafora J.W."/>
            <person name="Grigoriev I.V."/>
            <person name="Hibbett D.S."/>
        </authorList>
    </citation>
    <scope>NUCLEOTIDE SEQUENCE [LARGE SCALE GENOMIC DNA]</scope>
    <source>
        <strain evidence="10 11">3A-2</strain>
    </source>
</reference>
<dbReference type="AlphaFoldDB" id="A0A8E2AHR1"/>
<evidence type="ECO:0000256" key="5">
    <source>
        <dbReference type="ARBA" id="ARBA00022827"/>
    </source>
</evidence>
<evidence type="ECO:0000259" key="9">
    <source>
        <dbReference type="PROSITE" id="PS00624"/>
    </source>
</evidence>
<evidence type="ECO:0000256" key="6">
    <source>
        <dbReference type="ARBA" id="ARBA00023002"/>
    </source>
</evidence>
<dbReference type="OrthoDB" id="269227at2759"/>
<keyword evidence="4" id="KW-0732">Signal</keyword>
<dbReference type="InterPro" id="IPR012132">
    <property type="entry name" value="GMC_OxRdtase"/>
</dbReference>
<dbReference type="PROSITE" id="PS00623">
    <property type="entry name" value="GMC_OXRED_1"/>
    <property type="match status" value="1"/>
</dbReference>
<dbReference type="PROSITE" id="PS00624">
    <property type="entry name" value="GMC_OXRED_2"/>
    <property type="match status" value="1"/>
</dbReference>
<dbReference type="InterPro" id="IPR036188">
    <property type="entry name" value="FAD/NAD-bd_sf"/>
</dbReference>
<feature type="domain" description="Glucose-methanol-choline oxidoreductase N-terminal" evidence="8">
    <location>
        <begin position="39"/>
        <end position="62"/>
    </location>
</feature>
<dbReference type="GO" id="GO:0050660">
    <property type="term" value="F:flavin adenine dinucleotide binding"/>
    <property type="evidence" value="ECO:0007669"/>
    <property type="project" value="InterPro"/>
</dbReference>
<evidence type="ECO:0000256" key="1">
    <source>
        <dbReference type="ARBA" id="ARBA00001974"/>
    </source>
</evidence>
<organism evidence="10 11">
    <name type="scientific">Obba rivulosa</name>
    <dbReference type="NCBI Taxonomy" id="1052685"/>
    <lineage>
        <taxon>Eukaryota</taxon>
        <taxon>Fungi</taxon>
        <taxon>Dikarya</taxon>
        <taxon>Basidiomycota</taxon>
        <taxon>Agaricomycotina</taxon>
        <taxon>Agaricomycetes</taxon>
        <taxon>Polyporales</taxon>
        <taxon>Gelatoporiaceae</taxon>
        <taxon>Obba</taxon>
    </lineage>
</organism>
<dbReference type="PANTHER" id="PTHR11552">
    <property type="entry name" value="GLUCOSE-METHANOL-CHOLINE GMC OXIDOREDUCTASE"/>
    <property type="match status" value="1"/>
</dbReference>
<keyword evidence="6" id="KW-0560">Oxidoreductase</keyword>
<evidence type="ECO:0000313" key="10">
    <source>
        <dbReference type="EMBL" id="OCH83644.1"/>
    </source>
</evidence>
<evidence type="ECO:0000313" key="11">
    <source>
        <dbReference type="Proteomes" id="UP000250043"/>
    </source>
</evidence>
<dbReference type="EMBL" id="KV722900">
    <property type="protein sequence ID" value="OCH83644.1"/>
    <property type="molecule type" value="Genomic_DNA"/>
</dbReference>
<gene>
    <name evidence="10" type="ORF">OBBRIDRAFT_840330</name>
</gene>
<dbReference type="Gene3D" id="3.50.50.60">
    <property type="entry name" value="FAD/NAD(P)-binding domain"/>
    <property type="match status" value="2"/>
</dbReference>
<name>A0A8E2AHR1_9APHY</name>
<dbReference type="SUPFAM" id="SSF51905">
    <property type="entry name" value="FAD/NAD(P)-binding domain"/>
    <property type="match status" value="1"/>
</dbReference>
<dbReference type="Proteomes" id="UP000250043">
    <property type="component" value="Unassembled WGS sequence"/>
</dbReference>
<protein>
    <submittedName>
        <fullName evidence="10">FAD/NAD(P)-binding domain-containing protein</fullName>
    </submittedName>
</protein>
<feature type="domain" description="Glucose-methanol-choline oxidoreductase N-terminal" evidence="9">
    <location>
        <begin position="227"/>
        <end position="241"/>
    </location>
</feature>
<dbReference type="GO" id="GO:0016614">
    <property type="term" value="F:oxidoreductase activity, acting on CH-OH group of donors"/>
    <property type="evidence" value="ECO:0007669"/>
    <property type="project" value="InterPro"/>
</dbReference>
<sequence>MIMLPGQRAKQFNNPAYDWAFKTVNQTHSNNRVYPWVRGKGLGGSSAINYQLWNKPSREYLDALTELGNPGWNWESFNKYSKKAERFIQPDHDLDVLTYDMTYRGDTGPLTTSFASVISNMERPAFEALEKHGIKRVVDSSSGETNGYTPISATLDPVTHYRTYSANTFYQPVASRQNLFVLVCAHVAGINLTKNGDETVTATGVKFMYNGELSEVHATKEVCLCAGTIMSPQILELSGIGDPVILKNAGIDVQLNLPGVGTIVQEHLFTGVGYEVVVPSVDGRAVNTFDPLLYPNEAVKHLALQ</sequence>
<keyword evidence="5 7" id="KW-0274">FAD</keyword>
<proteinExistence type="inferred from homology"/>
<evidence type="ECO:0000256" key="4">
    <source>
        <dbReference type="ARBA" id="ARBA00022729"/>
    </source>
</evidence>
<keyword evidence="11" id="KW-1185">Reference proteome</keyword>
<comment type="cofactor">
    <cofactor evidence="1">
        <name>FAD</name>
        <dbReference type="ChEBI" id="CHEBI:57692"/>
    </cofactor>
</comment>
<dbReference type="PANTHER" id="PTHR11552:SF201">
    <property type="entry name" value="GLUCOSE-METHANOL-CHOLINE OXIDOREDUCTASE N-TERMINAL DOMAIN-CONTAINING PROTEIN"/>
    <property type="match status" value="1"/>
</dbReference>
<evidence type="ECO:0000256" key="7">
    <source>
        <dbReference type="RuleBase" id="RU003968"/>
    </source>
</evidence>